<evidence type="ECO:0000313" key="3">
    <source>
        <dbReference type="Proteomes" id="UP000031737"/>
    </source>
</evidence>
<dbReference type="InterPro" id="IPR011993">
    <property type="entry name" value="PH-like_dom_sf"/>
</dbReference>
<name>A0A061J204_TRYRA</name>
<dbReference type="AlphaFoldDB" id="A0A061J204"/>
<keyword evidence="3" id="KW-1185">Reference proteome</keyword>
<sequence length="335" mass="35208">MTDDFELRKRRPLDLTDRDEVLDNTPKYADAETMAQRRIVRVQRAPAGDAVPSLKGAFKAVPGISQAGVQTLFTKFLSSDSANTNSSSNATSAPATAPLFSDGKAAGSLFAGAKNLTFGVSSVSSPGLNDAGDNSDKTNKIHDGVVAAGHEGDAGTSLFGGTFKFGGASNTFAAAKERMAKTAAATEEEAPAQEKPAPSAALAQADPVTPSTEDVLASVSCKLFVFKSETKSWAECGAGEAKVKRHNASKAGDGEEAGKCLYRLTVRDGYALNELLCSNFYLTKAEDTHVIFTVPKNNGVATYFVKYTGKQAEAHGAEFTKTLKESLKLAKEESS</sequence>
<dbReference type="Proteomes" id="UP000031737">
    <property type="component" value="Unassembled WGS sequence"/>
</dbReference>
<feature type="region of interest" description="Disordered" evidence="1">
    <location>
        <begin position="183"/>
        <end position="203"/>
    </location>
</feature>
<accession>A0A061J204</accession>
<organism evidence="2 3">
    <name type="scientific">Trypanosoma rangeli SC58</name>
    <dbReference type="NCBI Taxonomy" id="429131"/>
    <lineage>
        <taxon>Eukaryota</taxon>
        <taxon>Discoba</taxon>
        <taxon>Euglenozoa</taxon>
        <taxon>Kinetoplastea</taxon>
        <taxon>Metakinetoplastina</taxon>
        <taxon>Trypanosomatida</taxon>
        <taxon>Trypanosomatidae</taxon>
        <taxon>Trypanosoma</taxon>
        <taxon>Herpetosoma</taxon>
    </lineage>
</organism>
<dbReference type="SUPFAM" id="SSF50729">
    <property type="entry name" value="PH domain-like"/>
    <property type="match status" value="1"/>
</dbReference>
<evidence type="ECO:0000256" key="1">
    <source>
        <dbReference type="SAM" id="MobiDB-lite"/>
    </source>
</evidence>
<protein>
    <recommendedName>
        <fullName evidence="4">RanBD1 domain-containing protein</fullName>
    </recommendedName>
</protein>
<dbReference type="VEuPathDB" id="TriTrypDB:TRSC58_04172"/>
<dbReference type="OrthoDB" id="249983at2759"/>
<reference evidence="2 3" key="1">
    <citation type="submission" date="2013-07" db="EMBL/GenBank/DDBJ databases">
        <authorList>
            <person name="Stoco P.H."/>
            <person name="Wagner G."/>
            <person name="Gerber A."/>
            <person name="Zaha A."/>
            <person name="Thompson C."/>
            <person name="Bartholomeu D.C."/>
            <person name="Luckemeyer D.D."/>
            <person name="Bahia D."/>
            <person name="Loreto E."/>
            <person name="Prestes E.B."/>
            <person name="Lima F.M."/>
            <person name="Rodrigues-Luiz G."/>
            <person name="Vallejo G.A."/>
            <person name="Filho J.F."/>
            <person name="Monteiro K.M."/>
            <person name="Tyler K.M."/>
            <person name="de Almeida L.G."/>
            <person name="Ortiz M.F."/>
            <person name="Siervo M.A."/>
            <person name="de Moraes M.H."/>
            <person name="Cunha O.L."/>
            <person name="Mendonca-Neto R."/>
            <person name="Silva R."/>
            <person name="Teixeira S.M."/>
            <person name="Murta S.M."/>
            <person name="Sincero T.C."/>
            <person name="Mendes T.A."/>
            <person name="Urmenyi T.P."/>
            <person name="Silva V.G."/>
            <person name="da Rocha W.D."/>
            <person name="Andersson B."/>
            <person name="Romanha A.J."/>
            <person name="Steindel M."/>
            <person name="de Vasconcelos A.T."/>
            <person name="Grisard E.C."/>
        </authorList>
    </citation>
    <scope>NUCLEOTIDE SEQUENCE [LARGE SCALE GENOMIC DNA]</scope>
    <source>
        <strain evidence="2 3">SC58</strain>
    </source>
</reference>
<gene>
    <name evidence="2" type="ORF">TRSC58_04172</name>
</gene>
<dbReference type="EMBL" id="AUPL01004172">
    <property type="protein sequence ID" value="ESL08131.1"/>
    <property type="molecule type" value="Genomic_DNA"/>
</dbReference>
<evidence type="ECO:0008006" key="4">
    <source>
        <dbReference type="Google" id="ProtNLM"/>
    </source>
</evidence>
<dbReference type="Gene3D" id="2.30.29.30">
    <property type="entry name" value="Pleckstrin-homology domain (PH domain)/Phosphotyrosine-binding domain (PTB)"/>
    <property type="match status" value="1"/>
</dbReference>
<proteinExistence type="predicted"/>
<comment type="caution">
    <text evidence="2">The sequence shown here is derived from an EMBL/GenBank/DDBJ whole genome shotgun (WGS) entry which is preliminary data.</text>
</comment>
<evidence type="ECO:0000313" key="2">
    <source>
        <dbReference type="EMBL" id="ESL08131.1"/>
    </source>
</evidence>